<reference evidence="2" key="1">
    <citation type="submission" date="2015-04" db="UniProtKB">
        <authorList>
            <consortium name="EnsemblPlants"/>
        </authorList>
    </citation>
    <scope>IDENTIFICATION</scope>
</reference>
<dbReference type="AlphaFoldDB" id="A0A0E0AJK6"/>
<sequence length="253" mass="26624">MARARLHPPRMWRLPARTSRARGAGAAAAAASEYGHGRSRRARVPPARTGMGSRPDGEAVVVPEKLRSPPIQLLLHDEIRAAPNPVDGPVEDWAVLGMGRHWTPRMVEQGELAPRVHGTINSILKNEQEGHAPWGACVRRRGRSRGGRGGWGAGAAVAGEDGSWRGCGRGRRGRSRGVGMAAANDGADAAAVAAEDGLGGGCGHSFPIRRRAALLWRKSSSSRRSFPISTPLAAPSPSAAVLLSSGAMLPNRH</sequence>
<feature type="region of interest" description="Disordered" evidence="1">
    <location>
        <begin position="18"/>
        <end position="58"/>
    </location>
</feature>
<dbReference type="EnsemblPlants" id="OGLUM07G13110.1">
    <property type="protein sequence ID" value="OGLUM07G13110.1"/>
    <property type="gene ID" value="OGLUM07G13110"/>
</dbReference>
<dbReference type="Proteomes" id="UP000026961">
    <property type="component" value="Chromosome 7"/>
</dbReference>
<evidence type="ECO:0000256" key="1">
    <source>
        <dbReference type="SAM" id="MobiDB-lite"/>
    </source>
</evidence>
<reference evidence="2" key="2">
    <citation type="submission" date="2018-05" db="EMBL/GenBank/DDBJ databases">
        <title>OgluRS3 (Oryza glumaepatula Reference Sequence Version 3).</title>
        <authorList>
            <person name="Zhang J."/>
            <person name="Kudrna D."/>
            <person name="Lee S."/>
            <person name="Talag J."/>
            <person name="Welchert J."/>
            <person name="Wing R.A."/>
        </authorList>
    </citation>
    <scope>NUCLEOTIDE SEQUENCE [LARGE SCALE GENOMIC DNA]</scope>
</reference>
<dbReference type="Gramene" id="OGLUM07G13110.1">
    <property type="protein sequence ID" value="OGLUM07G13110.1"/>
    <property type="gene ID" value="OGLUM07G13110"/>
</dbReference>
<keyword evidence="3" id="KW-1185">Reference proteome</keyword>
<feature type="compositionally biased region" description="Low complexity" evidence="1">
    <location>
        <begin position="21"/>
        <end position="31"/>
    </location>
</feature>
<evidence type="ECO:0000313" key="3">
    <source>
        <dbReference type="Proteomes" id="UP000026961"/>
    </source>
</evidence>
<name>A0A0E0AJK6_9ORYZ</name>
<organism evidence="2">
    <name type="scientific">Oryza glumipatula</name>
    <dbReference type="NCBI Taxonomy" id="40148"/>
    <lineage>
        <taxon>Eukaryota</taxon>
        <taxon>Viridiplantae</taxon>
        <taxon>Streptophyta</taxon>
        <taxon>Embryophyta</taxon>
        <taxon>Tracheophyta</taxon>
        <taxon>Spermatophyta</taxon>
        <taxon>Magnoliopsida</taxon>
        <taxon>Liliopsida</taxon>
        <taxon>Poales</taxon>
        <taxon>Poaceae</taxon>
        <taxon>BOP clade</taxon>
        <taxon>Oryzoideae</taxon>
        <taxon>Oryzeae</taxon>
        <taxon>Oryzinae</taxon>
        <taxon>Oryza</taxon>
    </lineage>
</organism>
<dbReference type="HOGENOM" id="CLU_1099961_0_0_1"/>
<evidence type="ECO:0000313" key="2">
    <source>
        <dbReference type="EnsemblPlants" id="OGLUM07G13110.1"/>
    </source>
</evidence>
<accession>A0A0E0AJK6</accession>
<protein>
    <submittedName>
        <fullName evidence="2">Uncharacterized protein</fullName>
    </submittedName>
</protein>
<proteinExistence type="predicted"/>